<evidence type="ECO:0000313" key="3">
    <source>
        <dbReference type="Proteomes" id="UP000541810"/>
    </source>
</evidence>
<dbReference type="SUPFAM" id="SSF53335">
    <property type="entry name" value="S-adenosyl-L-methionine-dependent methyltransferases"/>
    <property type="match status" value="1"/>
</dbReference>
<dbReference type="AlphaFoldDB" id="A0A7X0H7R1"/>
<dbReference type="Gene3D" id="3.40.50.150">
    <property type="entry name" value="Vaccinia Virus protein VP39"/>
    <property type="match status" value="1"/>
</dbReference>
<dbReference type="Gene3D" id="2.20.25.110">
    <property type="entry name" value="S-adenosyl-L-methionine-dependent methyltransferases"/>
    <property type="match status" value="1"/>
</dbReference>
<reference evidence="2 3" key="1">
    <citation type="submission" date="2020-08" db="EMBL/GenBank/DDBJ databases">
        <title>Genomic Encyclopedia of Type Strains, Phase IV (KMG-IV): sequencing the most valuable type-strain genomes for metagenomic binning, comparative biology and taxonomic classification.</title>
        <authorList>
            <person name="Goeker M."/>
        </authorList>
    </citation>
    <scope>NUCLEOTIDE SEQUENCE [LARGE SCALE GENOMIC DNA]</scope>
    <source>
        <strain evidence="2 3">DSM 103725</strain>
    </source>
</reference>
<dbReference type="PANTHER" id="PTHR43464">
    <property type="entry name" value="METHYLTRANSFERASE"/>
    <property type="match status" value="1"/>
</dbReference>
<sequence length="276" mass="31635">MPKYEPFDWYETPIYYDIIFDVDTEKEARFLEQCHELHATPRADPKDGAPGSLSVLEPACGSGRLMAELAGRGHHVAGVDLSAGMLDFARKRFKQDCVTGELLEAPMQDFDFQHAGPFDLAHILVSSFKYLQNGDDAAACLNCVCDHLRVGGVFVLGLHTTEPGQTERVLERWRAQRDHLDVVCTIRSDPPDYRKRTEAMRSRIVARDLKRPADEPKRYESNWTFRTYSPGQLRSLLRKAPRFKHLATYTFHHDIHERTRLDGDDLGVVLVLRRER</sequence>
<comment type="caution">
    <text evidence="2">The sequence shown here is derived from an EMBL/GenBank/DDBJ whole genome shotgun (WGS) entry which is preliminary data.</text>
</comment>
<evidence type="ECO:0000259" key="1">
    <source>
        <dbReference type="Pfam" id="PF13649"/>
    </source>
</evidence>
<dbReference type="EMBL" id="JACHGY010000001">
    <property type="protein sequence ID" value="MBB6429369.1"/>
    <property type="molecule type" value="Genomic_DNA"/>
</dbReference>
<protein>
    <submittedName>
        <fullName evidence="2">SAM-dependent methyltransferase</fullName>
    </submittedName>
</protein>
<keyword evidence="2" id="KW-0808">Transferase</keyword>
<evidence type="ECO:0000313" key="2">
    <source>
        <dbReference type="EMBL" id="MBB6429369.1"/>
    </source>
</evidence>
<name>A0A7X0H7R1_9BACT</name>
<keyword evidence="2" id="KW-0489">Methyltransferase</keyword>
<dbReference type="InterPro" id="IPR041698">
    <property type="entry name" value="Methyltransf_25"/>
</dbReference>
<organism evidence="2 3">
    <name type="scientific">Algisphaera agarilytica</name>
    <dbReference type="NCBI Taxonomy" id="1385975"/>
    <lineage>
        <taxon>Bacteria</taxon>
        <taxon>Pseudomonadati</taxon>
        <taxon>Planctomycetota</taxon>
        <taxon>Phycisphaerae</taxon>
        <taxon>Phycisphaerales</taxon>
        <taxon>Phycisphaeraceae</taxon>
        <taxon>Algisphaera</taxon>
    </lineage>
</organism>
<accession>A0A7X0H7R1</accession>
<dbReference type="InterPro" id="IPR029063">
    <property type="entry name" value="SAM-dependent_MTases_sf"/>
</dbReference>
<dbReference type="Proteomes" id="UP000541810">
    <property type="component" value="Unassembled WGS sequence"/>
</dbReference>
<feature type="domain" description="Methyltransferase" evidence="1">
    <location>
        <begin position="55"/>
        <end position="152"/>
    </location>
</feature>
<dbReference type="GO" id="GO:0010420">
    <property type="term" value="F:polyprenyldihydroxybenzoate methyltransferase activity"/>
    <property type="evidence" value="ECO:0007669"/>
    <property type="project" value="TreeGrafter"/>
</dbReference>
<dbReference type="CDD" id="cd02440">
    <property type="entry name" value="AdoMet_MTases"/>
    <property type="match status" value="1"/>
</dbReference>
<keyword evidence="3" id="KW-1185">Reference proteome</keyword>
<dbReference type="RefSeq" id="WP_184676951.1">
    <property type="nucleotide sequence ID" value="NZ_JACHGY010000001.1"/>
</dbReference>
<dbReference type="Pfam" id="PF13649">
    <property type="entry name" value="Methyltransf_25"/>
    <property type="match status" value="1"/>
</dbReference>
<proteinExistence type="predicted"/>
<dbReference type="PANTHER" id="PTHR43464:SF23">
    <property type="entry name" value="JUVENILE HORMONE ACID O-METHYLTRANSFERASE"/>
    <property type="match status" value="1"/>
</dbReference>
<dbReference type="GO" id="GO:0032259">
    <property type="term" value="P:methylation"/>
    <property type="evidence" value="ECO:0007669"/>
    <property type="project" value="UniProtKB-KW"/>
</dbReference>
<gene>
    <name evidence="2" type="ORF">HNQ40_001175</name>
</gene>